<dbReference type="GeneID" id="92378320"/>
<accession>A0A1G4IKB8</accession>
<organism evidence="1 2">
    <name type="scientific">Trypanosoma equiperdum</name>
    <dbReference type="NCBI Taxonomy" id="5694"/>
    <lineage>
        <taxon>Eukaryota</taxon>
        <taxon>Discoba</taxon>
        <taxon>Euglenozoa</taxon>
        <taxon>Kinetoplastea</taxon>
        <taxon>Metakinetoplastina</taxon>
        <taxon>Trypanosomatida</taxon>
        <taxon>Trypanosomatidae</taxon>
        <taxon>Trypanosoma</taxon>
    </lineage>
</organism>
<evidence type="ECO:0008006" key="3">
    <source>
        <dbReference type="Google" id="ProtNLM"/>
    </source>
</evidence>
<dbReference type="EMBL" id="CZPT02001910">
    <property type="protein sequence ID" value="SCU72796.1"/>
    <property type="molecule type" value="Genomic_DNA"/>
</dbReference>
<gene>
    <name evidence="1" type="ORF">TEOVI_000438000</name>
</gene>
<dbReference type="RefSeq" id="XP_067083256.1">
    <property type="nucleotide sequence ID" value="XM_067227155.1"/>
</dbReference>
<comment type="caution">
    <text evidence="1">The sequence shown here is derived from an EMBL/GenBank/DDBJ whole genome shotgun (WGS) entry which is preliminary data.</text>
</comment>
<keyword evidence="2" id="KW-1185">Reference proteome</keyword>
<sequence length="529" mass="58319">MTSRKRPREAATYHDIRLMCQHAREREALLRTGPFFVERILAPRLVGIHYRVDGLLTDPSRLSRDSEVRVPLKWRQRCQGLLALPQHAQVEGLKRHFGSMNVDDFRTVIPSPVYVATRGERSGINVAVRALAPVTDVVFDMEEQFAVVCQRRRFSTYAISSWMESLDVPSIPGAAVPLVSVEPQGFSSLGFALSALQFLSSSLHVIAGYHRAPVVDIFDLENVDEETSEPQQRFNLTDVKENGNVEDGSSAYANDVMPMDRYVSLGALSSGLSVWLDSRSGKAEACTGVLTRQYTIGAHNRHTGRRDPLACVTSLCQGNPANILLGTEAGALQLWDVRCARECVAQHMTSASICRLHPSYSYPLRNVVWLNTLAGCVEAVSVGQSDMELLARRLCPDFQRSSSTFHLPPPRLSFMESSGVVACPHISSGKLLLYDGSSLVKQPNNSRTQLSSYNRGVDGKDNEYENGHCSNFGGFLREASSSSEESGEREIPLLNALPSEANALVTACTVWSNRDMFVLGDETGRVQLL</sequence>
<dbReference type="VEuPathDB" id="TriTrypDB:TEOVI_000438000"/>
<protein>
    <recommendedName>
        <fullName evidence="3">Guanine nucleotide-binding protein subunit beta-like protein</fullName>
    </recommendedName>
</protein>
<name>A0A1G4IKB8_TRYEQ</name>
<evidence type="ECO:0000313" key="2">
    <source>
        <dbReference type="Proteomes" id="UP000195570"/>
    </source>
</evidence>
<evidence type="ECO:0000313" key="1">
    <source>
        <dbReference type="EMBL" id="SCU72796.1"/>
    </source>
</evidence>
<dbReference type="AlphaFoldDB" id="A0A1G4IKB8"/>
<reference evidence="1" key="1">
    <citation type="submission" date="2016-09" db="EMBL/GenBank/DDBJ databases">
        <authorList>
            <person name="Hebert L."/>
            <person name="Moumen B."/>
        </authorList>
    </citation>
    <scope>NUCLEOTIDE SEQUENCE [LARGE SCALE GENOMIC DNA]</scope>
    <source>
        <strain evidence="1">OVI</strain>
    </source>
</reference>
<proteinExistence type="predicted"/>
<dbReference type="Proteomes" id="UP000195570">
    <property type="component" value="Unassembled WGS sequence"/>
</dbReference>